<evidence type="ECO:0000256" key="1">
    <source>
        <dbReference type="ARBA" id="ARBA00007606"/>
    </source>
</evidence>
<comment type="similarity">
    <text evidence="1">Belongs to the leguminous lectin family.</text>
</comment>
<evidence type="ECO:0000313" key="4">
    <source>
        <dbReference type="EMBL" id="VVW92574.1"/>
    </source>
</evidence>
<proteinExistence type="inferred from homology"/>
<dbReference type="InterPro" id="IPR053761">
    <property type="entry name" value="Leguminous_Lectin_Domain_sf"/>
</dbReference>
<dbReference type="SUPFAM" id="SSF49899">
    <property type="entry name" value="Concanavalin A-like lectins/glucanases"/>
    <property type="match status" value="1"/>
</dbReference>
<dbReference type="InterPro" id="IPR050258">
    <property type="entry name" value="Leguminous_Lectin"/>
</dbReference>
<keyword evidence="2" id="KW-0430">Lectin</keyword>
<dbReference type="Gene3D" id="2.60.40.4220">
    <property type="match status" value="1"/>
</dbReference>
<reference evidence="4" key="1">
    <citation type="submission" date="2019-09" db="EMBL/GenBank/DDBJ databases">
        <authorList>
            <person name="Zhang L."/>
        </authorList>
    </citation>
    <scope>NUCLEOTIDE SEQUENCE</scope>
</reference>
<gene>
    <name evidence="4" type="ORF">NYM_LOCUS31235</name>
    <name evidence="5" type="ORF">NYM_LOCUS31236</name>
</gene>
<evidence type="ECO:0000256" key="2">
    <source>
        <dbReference type="ARBA" id="ARBA00022734"/>
    </source>
</evidence>
<feature type="domain" description="Legume lectin" evidence="3">
    <location>
        <begin position="2"/>
        <end position="61"/>
    </location>
</feature>
<dbReference type="PANTHER" id="PTHR32401:SF48">
    <property type="entry name" value="LEGUME LECTIN DOMAIN-CONTAINING PROTEIN"/>
    <property type="match status" value="1"/>
</dbReference>
<dbReference type="InterPro" id="IPR013320">
    <property type="entry name" value="ConA-like_dom_sf"/>
</dbReference>
<dbReference type="PANTHER" id="PTHR32401">
    <property type="entry name" value="CONCANAVALIN A-LIKE LECTIN FAMILY PROTEIN"/>
    <property type="match status" value="1"/>
</dbReference>
<dbReference type="EMBL" id="LR722515">
    <property type="protein sequence ID" value="VVW92574.1"/>
    <property type="molecule type" value="Genomic_DNA"/>
</dbReference>
<sequence length="62" mass="7095">MVEFDTSQQVNLQDIDSNHVGIDVNIVISNTSATAAYYTETSKKERVVLDNRTRIQAWIEYC</sequence>
<evidence type="ECO:0000313" key="5">
    <source>
        <dbReference type="EMBL" id="VVW92575.1"/>
    </source>
</evidence>
<accession>A0A5K1I4V0</accession>
<evidence type="ECO:0000259" key="3">
    <source>
        <dbReference type="Pfam" id="PF00139"/>
    </source>
</evidence>
<dbReference type="AlphaFoldDB" id="A0A5K1I4V0"/>
<protein>
    <recommendedName>
        <fullName evidence="3">Legume lectin domain-containing protein</fullName>
    </recommendedName>
</protein>
<dbReference type="InterPro" id="IPR001220">
    <property type="entry name" value="Legume_lectin_dom"/>
</dbReference>
<dbReference type="GO" id="GO:0030246">
    <property type="term" value="F:carbohydrate binding"/>
    <property type="evidence" value="ECO:0007669"/>
    <property type="project" value="UniProtKB-KW"/>
</dbReference>
<dbReference type="Pfam" id="PF00139">
    <property type="entry name" value="Lectin_legB"/>
    <property type="match status" value="1"/>
</dbReference>
<organism evidence="4">
    <name type="scientific">Nymphaea colorata</name>
    <name type="common">pocket water lily</name>
    <dbReference type="NCBI Taxonomy" id="210225"/>
    <lineage>
        <taxon>Eukaryota</taxon>
        <taxon>Viridiplantae</taxon>
        <taxon>Streptophyta</taxon>
        <taxon>Embryophyta</taxon>
        <taxon>Tracheophyta</taxon>
        <taxon>Spermatophyta</taxon>
        <taxon>Magnoliopsida</taxon>
        <taxon>Nymphaeales</taxon>
        <taxon>Nymphaeaceae</taxon>
        <taxon>Nymphaea</taxon>
    </lineage>
</organism>
<dbReference type="EMBL" id="LR722516">
    <property type="protein sequence ID" value="VVW92575.1"/>
    <property type="molecule type" value="Genomic_DNA"/>
</dbReference>
<name>A0A5K1I4V0_9MAGN</name>